<accession>A0A816ESN5</accession>
<sequence>SNDNDSYYSYVDNYLYGVKTGTKWQCIEYARRWLFIRKGCIFKDASMGAQMWDQLSYVERVIDGKLFPLKRYSNGSPKPSKKGSLLIYKQTSDFPVSHVTIIVDTVITFISHLGSNKI</sequence>
<proteinExistence type="predicted"/>
<organism evidence="1 2">
    <name type="scientific">Adineta ricciae</name>
    <name type="common">Rotifer</name>
    <dbReference type="NCBI Taxonomy" id="249248"/>
    <lineage>
        <taxon>Eukaryota</taxon>
        <taxon>Metazoa</taxon>
        <taxon>Spiralia</taxon>
        <taxon>Gnathifera</taxon>
        <taxon>Rotifera</taxon>
        <taxon>Eurotatoria</taxon>
        <taxon>Bdelloidea</taxon>
        <taxon>Adinetida</taxon>
        <taxon>Adinetidae</taxon>
        <taxon>Adineta</taxon>
    </lineage>
</organism>
<reference evidence="1" key="1">
    <citation type="submission" date="2021-02" db="EMBL/GenBank/DDBJ databases">
        <authorList>
            <person name="Nowell W R."/>
        </authorList>
    </citation>
    <scope>NUCLEOTIDE SEQUENCE</scope>
</reference>
<dbReference type="SUPFAM" id="SSF54001">
    <property type="entry name" value="Cysteine proteinases"/>
    <property type="match status" value="1"/>
</dbReference>
<dbReference type="PANTHER" id="PTHR30094:SF0">
    <property type="entry name" value="BIFUNCTIONAL GLUTATHIONYLSPERMIDINE SYNTHETASE_AMIDASE-RELATED"/>
    <property type="match status" value="1"/>
</dbReference>
<keyword evidence="2" id="KW-1185">Reference proteome</keyword>
<protein>
    <recommendedName>
        <fullName evidence="3">CHAP domain-containing protein</fullName>
    </recommendedName>
</protein>
<evidence type="ECO:0000313" key="1">
    <source>
        <dbReference type="EMBL" id="CAF1650467.1"/>
    </source>
</evidence>
<dbReference type="GO" id="GO:0016874">
    <property type="term" value="F:ligase activity"/>
    <property type="evidence" value="ECO:0007669"/>
    <property type="project" value="TreeGrafter"/>
</dbReference>
<gene>
    <name evidence="1" type="ORF">XAT740_LOCUS54867</name>
</gene>
<dbReference type="Proteomes" id="UP000663828">
    <property type="component" value="Unassembled WGS sequence"/>
</dbReference>
<dbReference type="InterPro" id="IPR038765">
    <property type="entry name" value="Papain-like_cys_pep_sf"/>
</dbReference>
<dbReference type="PANTHER" id="PTHR30094">
    <property type="entry name" value="BIFUNCTIONAL GLUTATHIONYLSPERMIDINE SYNTHETASE/AMIDASE-RELATED"/>
    <property type="match status" value="1"/>
</dbReference>
<dbReference type="Gene3D" id="3.90.1720.10">
    <property type="entry name" value="endopeptidase domain like (from Nostoc punctiforme)"/>
    <property type="match status" value="1"/>
</dbReference>
<evidence type="ECO:0008006" key="3">
    <source>
        <dbReference type="Google" id="ProtNLM"/>
    </source>
</evidence>
<dbReference type="InterPro" id="IPR051705">
    <property type="entry name" value="Gsp_Synthetase/Amidase"/>
</dbReference>
<comment type="caution">
    <text evidence="1">The sequence shown here is derived from an EMBL/GenBank/DDBJ whole genome shotgun (WGS) entry which is preliminary data.</text>
</comment>
<dbReference type="AlphaFoldDB" id="A0A816ESN5"/>
<dbReference type="EMBL" id="CAJNOR010010025">
    <property type="protein sequence ID" value="CAF1650467.1"/>
    <property type="molecule type" value="Genomic_DNA"/>
</dbReference>
<name>A0A816ESN5_ADIRI</name>
<evidence type="ECO:0000313" key="2">
    <source>
        <dbReference type="Proteomes" id="UP000663828"/>
    </source>
</evidence>
<feature type="non-terminal residue" evidence="1">
    <location>
        <position position="1"/>
    </location>
</feature>